<keyword evidence="8 14" id="KW-0067">ATP-binding</keyword>
<dbReference type="GO" id="GO:0140358">
    <property type="term" value="F:P-type transmembrane transporter activity"/>
    <property type="evidence" value="ECO:0007669"/>
    <property type="project" value="InterPro"/>
</dbReference>
<dbReference type="InterPro" id="IPR018303">
    <property type="entry name" value="ATPase_P-typ_P_site"/>
</dbReference>
<dbReference type="OMA" id="KLRYRWH"/>
<evidence type="ECO:0000256" key="4">
    <source>
        <dbReference type="ARBA" id="ARBA00022692"/>
    </source>
</evidence>
<dbReference type="STRING" id="32264.T1K1X3"/>
<reference evidence="19" key="2">
    <citation type="submission" date="2015-06" db="UniProtKB">
        <authorList>
            <consortium name="EnsemblMetazoa"/>
        </authorList>
    </citation>
    <scope>IDENTIFICATION</scope>
</reference>
<organism evidence="19 20">
    <name type="scientific">Tetranychus urticae</name>
    <name type="common">Two-spotted spider mite</name>
    <dbReference type="NCBI Taxonomy" id="32264"/>
    <lineage>
        <taxon>Eukaryota</taxon>
        <taxon>Metazoa</taxon>
        <taxon>Ecdysozoa</taxon>
        <taxon>Arthropoda</taxon>
        <taxon>Chelicerata</taxon>
        <taxon>Arachnida</taxon>
        <taxon>Acari</taxon>
        <taxon>Acariformes</taxon>
        <taxon>Trombidiformes</taxon>
        <taxon>Prostigmata</taxon>
        <taxon>Eleutherengona</taxon>
        <taxon>Raphignathae</taxon>
        <taxon>Tetranychoidea</taxon>
        <taxon>Tetranychidae</taxon>
        <taxon>Tetranychus</taxon>
    </lineage>
</organism>
<keyword evidence="5 14" id="KW-0479">Metal-binding</keyword>
<dbReference type="eggNOG" id="KOG0208">
    <property type="taxonomic scope" value="Eukaryota"/>
</dbReference>
<evidence type="ECO:0000256" key="5">
    <source>
        <dbReference type="ARBA" id="ARBA00022723"/>
    </source>
</evidence>
<comment type="subcellular location">
    <subcellularLocation>
        <location evidence="1">Late endosome membrane</location>
        <topology evidence="1">Multi-pass membrane protein</topology>
    </subcellularLocation>
    <subcellularLocation>
        <location evidence="14">Membrane</location>
        <topology evidence="14">Multi-pass membrane protein</topology>
    </subcellularLocation>
</comment>
<keyword evidence="9 14" id="KW-0460">Magnesium</keyword>
<dbReference type="KEGG" id="tut:107359555"/>
<dbReference type="Gene3D" id="3.40.1110.10">
    <property type="entry name" value="Calcium-transporting ATPase, cytoplasmic domain N"/>
    <property type="match status" value="1"/>
</dbReference>
<feature type="domain" description="P-type ATPase A" evidence="16">
    <location>
        <begin position="323"/>
        <end position="441"/>
    </location>
</feature>
<comment type="similarity">
    <text evidence="2 14">Belongs to the cation transport ATPase (P-type) (TC 3.A.3) family. Type V subfamily.</text>
</comment>
<evidence type="ECO:0000256" key="6">
    <source>
        <dbReference type="ARBA" id="ARBA00022741"/>
    </source>
</evidence>
<dbReference type="GO" id="GO:0015203">
    <property type="term" value="F:polyamine transmembrane transporter activity"/>
    <property type="evidence" value="ECO:0007669"/>
    <property type="project" value="TreeGrafter"/>
</dbReference>
<dbReference type="PROSITE" id="PS00154">
    <property type="entry name" value="ATPASE_E1_E2"/>
    <property type="match status" value="1"/>
</dbReference>
<evidence type="ECO:0000256" key="9">
    <source>
        <dbReference type="ARBA" id="ARBA00022842"/>
    </source>
</evidence>
<evidence type="ECO:0000259" key="16">
    <source>
        <dbReference type="Pfam" id="PF00122"/>
    </source>
</evidence>
<dbReference type="GO" id="GO:0006874">
    <property type="term" value="P:intracellular calcium ion homeostasis"/>
    <property type="evidence" value="ECO:0007669"/>
    <property type="project" value="TreeGrafter"/>
</dbReference>
<dbReference type="SUPFAM" id="SSF81653">
    <property type="entry name" value="Calcium ATPase, transduction domain A"/>
    <property type="match status" value="1"/>
</dbReference>
<dbReference type="Gene3D" id="2.70.150.10">
    <property type="entry name" value="Calcium-transporting ATPase, cytoplasmic transduction domain A"/>
    <property type="match status" value="1"/>
</dbReference>
<dbReference type="FunFam" id="1.20.1110.10:FF:000023">
    <property type="entry name" value="Cation-transporting ATPase"/>
    <property type="match status" value="1"/>
</dbReference>
<dbReference type="FunFam" id="3.40.50.1000:FF:000045">
    <property type="entry name" value="Cation-transporting ATPase"/>
    <property type="match status" value="1"/>
</dbReference>
<evidence type="ECO:0000256" key="14">
    <source>
        <dbReference type="RuleBase" id="RU362082"/>
    </source>
</evidence>
<dbReference type="InterPro" id="IPR047819">
    <property type="entry name" value="P5A-ATPase_N"/>
</dbReference>
<dbReference type="GO" id="GO:0019829">
    <property type="term" value="F:ATPase-coupled monoatomic cation transmembrane transporter activity"/>
    <property type="evidence" value="ECO:0007669"/>
    <property type="project" value="UniProtKB-UniRule"/>
</dbReference>
<feature type="compositionally biased region" description="Low complexity" evidence="15">
    <location>
        <begin position="1255"/>
        <end position="1269"/>
    </location>
</feature>
<dbReference type="EnsemblMetazoa" id="tetur04g02970.1">
    <property type="protein sequence ID" value="tetur04g02970.1"/>
    <property type="gene ID" value="tetur04g02970"/>
</dbReference>
<evidence type="ECO:0000256" key="13">
    <source>
        <dbReference type="ARBA" id="ARBA00049360"/>
    </source>
</evidence>
<comment type="catalytic activity">
    <reaction evidence="13 14">
        <text>ATP + H2O = ADP + phosphate + H(+)</text>
        <dbReference type="Rhea" id="RHEA:13065"/>
        <dbReference type="ChEBI" id="CHEBI:15377"/>
        <dbReference type="ChEBI" id="CHEBI:15378"/>
        <dbReference type="ChEBI" id="CHEBI:30616"/>
        <dbReference type="ChEBI" id="CHEBI:43474"/>
        <dbReference type="ChEBI" id="CHEBI:456216"/>
    </reaction>
</comment>
<dbReference type="InterPro" id="IPR023298">
    <property type="entry name" value="ATPase_P-typ_TM_dom_sf"/>
</dbReference>
<dbReference type="InterPro" id="IPR001757">
    <property type="entry name" value="P_typ_ATPase"/>
</dbReference>
<dbReference type="Pfam" id="PF13246">
    <property type="entry name" value="Cation_ATPase"/>
    <property type="match status" value="1"/>
</dbReference>
<dbReference type="PANTHER" id="PTHR45630:SF8">
    <property type="entry name" value="CATION-TRANSPORTING ATPASE"/>
    <property type="match status" value="1"/>
</dbReference>
<dbReference type="PRINTS" id="PR00119">
    <property type="entry name" value="CATATPASE"/>
</dbReference>
<evidence type="ECO:0000259" key="18">
    <source>
        <dbReference type="Pfam" id="PF12409"/>
    </source>
</evidence>
<evidence type="ECO:0000256" key="7">
    <source>
        <dbReference type="ARBA" id="ARBA00022753"/>
    </source>
</evidence>
<dbReference type="Pfam" id="PF12409">
    <property type="entry name" value="P5-ATPase"/>
    <property type="match status" value="1"/>
</dbReference>
<reference evidence="20" key="1">
    <citation type="submission" date="2011-08" db="EMBL/GenBank/DDBJ databases">
        <authorList>
            <person name="Rombauts S."/>
        </authorList>
    </citation>
    <scope>NUCLEOTIDE SEQUENCE</scope>
    <source>
        <strain evidence="20">London</strain>
    </source>
</reference>
<keyword evidence="11 14" id="KW-1133">Transmembrane helix</keyword>
<dbReference type="SUPFAM" id="SSF81660">
    <property type="entry name" value="Metal cation-transporting ATPase, ATP-binding domain N"/>
    <property type="match status" value="1"/>
</dbReference>
<feature type="transmembrane region" description="Helical" evidence="14">
    <location>
        <begin position="999"/>
        <end position="1016"/>
    </location>
</feature>
<gene>
    <name evidence="19" type="primary">107359555</name>
</gene>
<evidence type="ECO:0000256" key="11">
    <source>
        <dbReference type="ARBA" id="ARBA00022989"/>
    </source>
</evidence>
<feature type="transmembrane region" description="Helical" evidence="14">
    <location>
        <begin position="1037"/>
        <end position="1064"/>
    </location>
</feature>
<feature type="transmembrane region" description="Helical" evidence="14">
    <location>
        <begin position="487"/>
        <end position="514"/>
    </location>
</feature>
<dbReference type="GO" id="GO:0046872">
    <property type="term" value="F:metal ion binding"/>
    <property type="evidence" value="ECO:0007669"/>
    <property type="project" value="UniProtKB-UniRule"/>
</dbReference>
<dbReference type="GO" id="GO:0016887">
    <property type="term" value="F:ATP hydrolysis activity"/>
    <property type="evidence" value="ECO:0007669"/>
    <property type="project" value="InterPro"/>
</dbReference>
<dbReference type="InterPro" id="IPR023214">
    <property type="entry name" value="HAD_sf"/>
</dbReference>
<feature type="domain" description="P5B-type ATPase N-terminal" evidence="18">
    <location>
        <begin position="67"/>
        <end position="206"/>
    </location>
</feature>
<evidence type="ECO:0000256" key="10">
    <source>
        <dbReference type="ARBA" id="ARBA00022967"/>
    </source>
</evidence>
<dbReference type="SFLD" id="SFLDF00027">
    <property type="entry name" value="p-type_atpase"/>
    <property type="match status" value="1"/>
</dbReference>
<feature type="compositionally biased region" description="Basic and acidic residues" evidence="15">
    <location>
        <begin position="49"/>
        <end position="59"/>
    </location>
</feature>
<keyword evidence="6 14" id="KW-0547">Nucleotide-binding</keyword>
<evidence type="ECO:0000256" key="15">
    <source>
        <dbReference type="SAM" id="MobiDB-lite"/>
    </source>
</evidence>
<feature type="domain" description="Cation-transporting P-type ATPase N-terminal" evidence="17">
    <location>
        <begin position="230"/>
        <end position="279"/>
    </location>
</feature>
<keyword evidence="20" id="KW-1185">Reference proteome</keyword>
<dbReference type="EC" id="7.2.2.-" evidence="14"/>
<evidence type="ECO:0000313" key="20">
    <source>
        <dbReference type="Proteomes" id="UP000015104"/>
    </source>
</evidence>
<dbReference type="Pfam" id="PF00690">
    <property type="entry name" value="Cation_ATPase_N"/>
    <property type="match status" value="1"/>
</dbReference>
<dbReference type="Pfam" id="PF00122">
    <property type="entry name" value="E1-E2_ATPase"/>
    <property type="match status" value="1"/>
</dbReference>
<dbReference type="SFLD" id="SFLDS00003">
    <property type="entry name" value="Haloacid_Dehalogenase"/>
    <property type="match status" value="1"/>
</dbReference>
<dbReference type="InterPro" id="IPR023299">
    <property type="entry name" value="ATPase_P-typ_cyto_dom_N"/>
</dbReference>
<dbReference type="HOGENOM" id="CLU_001828_0_0_1"/>
<proteinExistence type="inferred from homology"/>
<feature type="region of interest" description="Disordered" evidence="15">
    <location>
        <begin position="30"/>
        <end position="60"/>
    </location>
</feature>
<dbReference type="NCBIfam" id="TIGR01657">
    <property type="entry name" value="P-ATPase-V"/>
    <property type="match status" value="1"/>
</dbReference>
<dbReference type="FunFam" id="3.40.1110.10:FF:000026">
    <property type="entry name" value="Cation-transporting ATPase"/>
    <property type="match status" value="1"/>
</dbReference>
<dbReference type="InterPro" id="IPR004014">
    <property type="entry name" value="ATPase_P-typ_cation-transptr_N"/>
</dbReference>
<dbReference type="OrthoDB" id="48943at2759"/>
<feature type="transmembrane region" description="Helical" evidence="14">
    <location>
        <begin position="1116"/>
        <end position="1134"/>
    </location>
</feature>
<dbReference type="SUPFAM" id="SSF81665">
    <property type="entry name" value="Calcium ATPase, transmembrane domain M"/>
    <property type="match status" value="1"/>
</dbReference>
<name>T1K1X3_TETUR</name>
<evidence type="ECO:0000256" key="8">
    <source>
        <dbReference type="ARBA" id="ARBA00022840"/>
    </source>
</evidence>
<feature type="transmembrane region" description="Helical" evidence="14">
    <location>
        <begin position="971"/>
        <end position="993"/>
    </location>
</feature>
<sequence length="1278" mass="143869">MLSTILDLLPFHRHATETCDEKYSLLRRTTPDSEKSFGSIGDTPSKQRKPSDPTTKDDETNYVNYQEEDQMEVYGYQLSHFLRIVTWFIIIITLGMLRLLFHWKPHWMLICTHRRCRLKEARKVMLIDSFNQIYVETIKTMHSAVLPNFSSNLQKSKIESIKSYSQSSPSDWSSFEKKKKLDGDGAFRDADCFLYFDNKRIRYIWDEESQQFVKLSGLDKNVDCSFFYHQHGLSPEEQSKRLRLFGPNAIVVEVQSILQVFFNEVLEPFYVFQIYSILLWCFDNYYYYASCILLMSALSLGSSLIQIRRNQRQLRDTVQGVDAVTVCRGSDETEEIESSDLVPGDVIILPPYGCIMQCDAVLISGNAIVNESVLTGESVPVTKIPLLYHEDEFYNSKEHGKHTLFCGTKVIQTRYYDSSKVKAVVIRTGFLTSKGELVRSIMFPKPVDFHFNRQIYKFVLCLVVLAGLGFTYSVIINVKRGVSATEIFLKACDLITVVIPPTLPAAMTIGVVYAQSRLRRSKIFCISPRSINISGCLDCICFDKTGTLTEDDLSFSEIIPVDTGTLRLTIPIRDPSQLTYGPILNCLATCHSLTIIGDNMVGDPLDLKMFQATKWVLEEPLVDDENKYDLLAPTIVKPGMNHNDPYGDEVANDFEIGILRQFPFSSSLQRMSVITRLLGDDHFVLYAKGAPEMISKLCLKETIPSNFSDVLGGYTEKGYRVLGLATRDLSLSYSKMQRAPREEIEKDMKFLGLLVMSNVLKPETTYIIQTLSTANIRSVMITGDNMLTALSVGRECLMIKPNEKVVLLESIEHDSSAISPPLLTWRFANDDHHSKNLENIIKSSSLDCVKIAIDSEEKLHVAVTGKTFRVLREHYPDLLNKVAVRGTIFARMGPDQKQQLIELLQDLGYYVGMCGDGANDCGALKAAHAGISLSDTEASVASPFTSKTPNISCIPTLISEGRASLVTAFGILKYMACYSLAQFISVIILYTYHSNLSDMEYLYIDLFLISLFFVLFGRTESFSELSKNPPPSSLVGIVPLTSLVLQIIIIIIFQMTSILVLWAQPWYIVHEPVDEDDLACHDNYAIFAVSVFQYISLALVFAKGAPYRKPVYSNKLFISAIVLMTLLTSYIVLIPHPWLANLLELDISGVSMEFRWFCLFLALLNFVVAYLTESFVVDYLIHVKFRSLACVKSFSGQKPYEIIEVETQNNTSWLPPRLSLPSSLSDLQMAATIICEAEDEIDSKRKHSSDANGTSSKESNSESGISLSSPASMASDKA</sequence>
<dbReference type="NCBIfam" id="TIGR01494">
    <property type="entry name" value="ATPase_P-type"/>
    <property type="match status" value="2"/>
</dbReference>
<dbReference type="Gene3D" id="3.40.50.1000">
    <property type="entry name" value="HAD superfamily/HAD-like"/>
    <property type="match status" value="1"/>
</dbReference>
<feature type="transmembrane region" description="Helical" evidence="14">
    <location>
        <begin position="81"/>
        <end position="101"/>
    </location>
</feature>
<dbReference type="GO" id="GO:0031902">
    <property type="term" value="C:late endosome membrane"/>
    <property type="evidence" value="ECO:0007669"/>
    <property type="project" value="UniProtKB-SubCell"/>
</dbReference>
<feature type="transmembrane region" description="Helical" evidence="14">
    <location>
        <begin position="455"/>
        <end position="475"/>
    </location>
</feature>
<dbReference type="InterPro" id="IPR036412">
    <property type="entry name" value="HAD-like_sf"/>
</dbReference>
<feature type="transmembrane region" description="Helical" evidence="14">
    <location>
        <begin position="1084"/>
        <end position="1104"/>
    </location>
</feature>
<feature type="region of interest" description="Disordered" evidence="15">
    <location>
        <begin position="1241"/>
        <end position="1278"/>
    </location>
</feature>
<feature type="transmembrane region" description="Helical" evidence="14">
    <location>
        <begin position="1154"/>
        <end position="1177"/>
    </location>
</feature>
<evidence type="ECO:0000313" key="19">
    <source>
        <dbReference type="EnsemblMetazoa" id="tetur04g02970.1"/>
    </source>
</evidence>
<feature type="transmembrane region" description="Helical" evidence="14">
    <location>
        <begin position="285"/>
        <end position="305"/>
    </location>
</feature>
<protein>
    <recommendedName>
        <fullName evidence="14">Cation-transporting ATPase</fullName>
        <ecNumber evidence="14">7.2.2.-</ecNumber>
    </recommendedName>
</protein>
<keyword evidence="4 14" id="KW-0812">Transmembrane</keyword>
<dbReference type="InterPro" id="IPR059000">
    <property type="entry name" value="ATPase_P-type_domA"/>
</dbReference>
<dbReference type="InterPro" id="IPR006544">
    <property type="entry name" value="P-type_TPase_V"/>
</dbReference>
<evidence type="ECO:0000259" key="17">
    <source>
        <dbReference type="Pfam" id="PF00690"/>
    </source>
</evidence>
<evidence type="ECO:0000256" key="1">
    <source>
        <dbReference type="ARBA" id="ARBA00004107"/>
    </source>
</evidence>
<dbReference type="GO" id="GO:0005524">
    <property type="term" value="F:ATP binding"/>
    <property type="evidence" value="ECO:0007669"/>
    <property type="project" value="UniProtKB-UniRule"/>
</dbReference>
<evidence type="ECO:0000256" key="2">
    <source>
        <dbReference type="ARBA" id="ARBA00006000"/>
    </source>
</evidence>
<keyword evidence="10 14" id="KW-1278">Translocase</keyword>
<dbReference type="InterPro" id="IPR008250">
    <property type="entry name" value="ATPase_P-typ_transduc_dom_A_sf"/>
</dbReference>
<dbReference type="SUPFAM" id="SSF56784">
    <property type="entry name" value="HAD-like"/>
    <property type="match status" value="1"/>
</dbReference>
<dbReference type="AlphaFoldDB" id="T1K1X3"/>
<dbReference type="PANTHER" id="PTHR45630">
    <property type="entry name" value="CATION-TRANSPORTING ATPASE-RELATED"/>
    <property type="match status" value="1"/>
</dbReference>
<evidence type="ECO:0000256" key="12">
    <source>
        <dbReference type="ARBA" id="ARBA00023136"/>
    </source>
</evidence>
<keyword evidence="3" id="KW-0597">Phosphoprotein</keyword>
<keyword evidence="12 14" id="KW-0472">Membrane</keyword>
<accession>T1K1X3</accession>
<evidence type="ECO:0000256" key="3">
    <source>
        <dbReference type="ARBA" id="ARBA00022553"/>
    </source>
</evidence>
<dbReference type="EMBL" id="CAEY01001357">
    <property type="status" value="NOT_ANNOTATED_CDS"/>
    <property type="molecule type" value="Genomic_DNA"/>
</dbReference>
<dbReference type="SFLD" id="SFLDG00002">
    <property type="entry name" value="C1.7:_P-type_atpase_like"/>
    <property type="match status" value="1"/>
</dbReference>
<dbReference type="InterPro" id="IPR044492">
    <property type="entry name" value="P_typ_ATPase_HD_dom"/>
</dbReference>
<dbReference type="Proteomes" id="UP000015104">
    <property type="component" value="Unassembled WGS sequence"/>
</dbReference>
<keyword evidence="7" id="KW-0967">Endosome</keyword>